<dbReference type="AlphaFoldDB" id="A0A3D8RH41"/>
<evidence type="ECO:0008006" key="4">
    <source>
        <dbReference type="Google" id="ProtNLM"/>
    </source>
</evidence>
<proteinExistence type="predicted"/>
<organism evidence="2 3">
    <name type="scientific">Coleophoma cylindrospora</name>
    <dbReference type="NCBI Taxonomy" id="1849047"/>
    <lineage>
        <taxon>Eukaryota</taxon>
        <taxon>Fungi</taxon>
        <taxon>Dikarya</taxon>
        <taxon>Ascomycota</taxon>
        <taxon>Pezizomycotina</taxon>
        <taxon>Leotiomycetes</taxon>
        <taxon>Helotiales</taxon>
        <taxon>Dermateaceae</taxon>
        <taxon>Coleophoma</taxon>
    </lineage>
</organism>
<comment type="caution">
    <text evidence="2">The sequence shown here is derived from an EMBL/GenBank/DDBJ whole genome shotgun (WGS) entry which is preliminary data.</text>
</comment>
<dbReference type="Proteomes" id="UP000256645">
    <property type="component" value="Unassembled WGS sequence"/>
</dbReference>
<name>A0A3D8RH41_9HELO</name>
<evidence type="ECO:0000256" key="1">
    <source>
        <dbReference type="SAM" id="SignalP"/>
    </source>
</evidence>
<keyword evidence="3" id="KW-1185">Reference proteome</keyword>
<accession>A0A3D8RH41</accession>
<dbReference type="EMBL" id="PDLM01000007">
    <property type="protein sequence ID" value="RDW73266.1"/>
    <property type="molecule type" value="Genomic_DNA"/>
</dbReference>
<keyword evidence="1" id="KW-0732">Signal</keyword>
<feature type="chain" id="PRO_5017777928" description="Cyanovirin-N domain-containing protein" evidence="1">
    <location>
        <begin position="26"/>
        <end position="124"/>
    </location>
</feature>
<gene>
    <name evidence="2" type="ORF">BP6252_07173</name>
</gene>
<reference evidence="2 3" key="1">
    <citation type="journal article" date="2018" name="IMA Fungus">
        <title>IMA Genome-F 9: Draft genome sequence of Annulohypoxylon stygium, Aspergillus mulundensis, Berkeleyomyces basicola (syn. Thielaviopsis basicola), Ceratocystis smalleyi, two Cercospora beticola strains, Coleophoma cylindrospora, Fusarium fracticaudum, Phialophora cf. hyalina, and Morchella septimelata.</title>
        <authorList>
            <person name="Wingfield B.D."/>
            <person name="Bills G.F."/>
            <person name="Dong Y."/>
            <person name="Huang W."/>
            <person name="Nel W.J."/>
            <person name="Swalarsk-Parry B.S."/>
            <person name="Vaghefi N."/>
            <person name="Wilken P.M."/>
            <person name="An Z."/>
            <person name="de Beer Z.W."/>
            <person name="De Vos L."/>
            <person name="Chen L."/>
            <person name="Duong T.A."/>
            <person name="Gao Y."/>
            <person name="Hammerbacher A."/>
            <person name="Kikkert J.R."/>
            <person name="Li Y."/>
            <person name="Li H."/>
            <person name="Li K."/>
            <person name="Li Q."/>
            <person name="Liu X."/>
            <person name="Ma X."/>
            <person name="Naidoo K."/>
            <person name="Pethybridge S.J."/>
            <person name="Sun J."/>
            <person name="Steenkamp E.T."/>
            <person name="van der Nest M.A."/>
            <person name="van Wyk S."/>
            <person name="Wingfield M.J."/>
            <person name="Xiong C."/>
            <person name="Yue Q."/>
            <person name="Zhang X."/>
        </authorList>
    </citation>
    <scope>NUCLEOTIDE SEQUENCE [LARGE SCALE GENOMIC DNA]</scope>
    <source>
        <strain evidence="2 3">BP6252</strain>
    </source>
</reference>
<evidence type="ECO:0000313" key="3">
    <source>
        <dbReference type="Proteomes" id="UP000256645"/>
    </source>
</evidence>
<protein>
    <recommendedName>
        <fullName evidence="4">Cyanovirin-N domain-containing protein</fullName>
    </recommendedName>
</protein>
<feature type="signal peptide" evidence="1">
    <location>
        <begin position="1"/>
        <end position="25"/>
    </location>
</feature>
<sequence>MQFSIGSSGAMSMAVQLGFIVAVLAGENSTIEERGCSSLSNYIRMYYSNDCTGDYQDWDTAALPGVCWNTQDGASLAYSANCDTTVTVIYCSTRYTSDGIGYATSFNGASGCYTHDGWFTAEIN</sequence>
<evidence type="ECO:0000313" key="2">
    <source>
        <dbReference type="EMBL" id="RDW73266.1"/>
    </source>
</evidence>